<name>A0ABR2YDK9_9CHLO</name>
<dbReference type="PIRSF" id="PIRSF002161">
    <property type="entry name" value="Ribosomal_L5"/>
    <property type="match status" value="1"/>
</dbReference>
<evidence type="ECO:0000256" key="1">
    <source>
        <dbReference type="ARBA" id="ARBA00008553"/>
    </source>
</evidence>
<evidence type="ECO:0008006" key="9">
    <source>
        <dbReference type="Google" id="ProtNLM"/>
    </source>
</evidence>
<reference evidence="7 8" key="1">
    <citation type="journal article" date="2024" name="Nat. Commun.">
        <title>Phylogenomics reveals the evolutionary origins of lichenization in chlorophyte algae.</title>
        <authorList>
            <person name="Puginier C."/>
            <person name="Libourel C."/>
            <person name="Otte J."/>
            <person name="Skaloud P."/>
            <person name="Haon M."/>
            <person name="Grisel S."/>
            <person name="Petersen M."/>
            <person name="Berrin J.G."/>
            <person name="Delaux P.M."/>
            <person name="Dal Grande F."/>
            <person name="Keller J."/>
        </authorList>
    </citation>
    <scope>NUCLEOTIDE SEQUENCE [LARGE SCALE GENOMIC DNA]</scope>
    <source>
        <strain evidence="7 8">SAG 216-7</strain>
    </source>
</reference>
<dbReference type="EMBL" id="JALJOT010000014">
    <property type="protein sequence ID" value="KAK9903292.1"/>
    <property type="molecule type" value="Genomic_DNA"/>
</dbReference>
<keyword evidence="2 4" id="KW-0689">Ribosomal protein</keyword>
<comment type="caution">
    <text evidence="7">The sequence shown here is derived from an EMBL/GenBank/DDBJ whole genome shotgun (WGS) entry which is preliminary data.</text>
</comment>
<gene>
    <name evidence="7" type="ORF">WJX75_002019</name>
</gene>
<dbReference type="Pfam" id="PF00673">
    <property type="entry name" value="Ribosomal_L5_C"/>
    <property type="match status" value="1"/>
</dbReference>
<evidence type="ECO:0000313" key="7">
    <source>
        <dbReference type="EMBL" id="KAK9903292.1"/>
    </source>
</evidence>
<proteinExistence type="inferred from homology"/>
<evidence type="ECO:0000259" key="5">
    <source>
        <dbReference type="Pfam" id="PF00281"/>
    </source>
</evidence>
<dbReference type="Pfam" id="PF00281">
    <property type="entry name" value="Ribosomal_L5"/>
    <property type="match status" value="1"/>
</dbReference>
<dbReference type="InterPro" id="IPR002132">
    <property type="entry name" value="Ribosomal_uL5"/>
</dbReference>
<feature type="domain" description="Large ribosomal subunit protein uL5 C-terminal" evidence="6">
    <location>
        <begin position="66"/>
        <end position="153"/>
    </location>
</feature>
<dbReference type="Proteomes" id="UP001491310">
    <property type="component" value="Unassembled WGS sequence"/>
</dbReference>
<evidence type="ECO:0000259" key="6">
    <source>
        <dbReference type="Pfam" id="PF00673"/>
    </source>
</evidence>
<feature type="domain" description="Large ribosomal subunit protein uL5 N-terminal" evidence="5">
    <location>
        <begin position="9"/>
        <end position="62"/>
    </location>
</feature>
<sequence>MVNDKKTTNPMRDIRVAKLVLNICVGESGDRLQKAAKVLEQLTGQQPVFGKARYTVRTFAIRRNEKISTSVTVRGEKALQLIEAGLKVKEYELLRRNFSETGNFGFGINEHIDLGIKYDPSTGIYGMDFYVVLERAGYRVARRRRTLAKVGVQHRVTKDDAIKWFQTKFEGIVHNKQSYT</sequence>
<evidence type="ECO:0000313" key="8">
    <source>
        <dbReference type="Proteomes" id="UP001491310"/>
    </source>
</evidence>
<dbReference type="InterPro" id="IPR031309">
    <property type="entry name" value="Ribosomal_uL5_C"/>
</dbReference>
<dbReference type="InterPro" id="IPR031310">
    <property type="entry name" value="Ribosomal_uL5_N"/>
</dbReference>
<protein>
    <recommendedName>
        <fullName evidence="9">60S ribosomal protein L11</fullName>
    </recommendedName>
</protein>
<keyword evidence="3 4" id="KW-0687">Ribonucleoprotein</keyword>
<keyword evidence="8" id="KW-1185">Reference proteome</keyword>
<dbReference type="SUPFAM" id="SSF55282">
    <property type="entry name" value="RL5-like"/>
    <property type="match status" value="1"/>
</dbReference>
<dbReference type="NCBIfam" id="NF003258">
    <property type="entry name" value="PRK04219.1"/>
    <property type="match status" value="1"/>
</dbReference>
<dbReference type="InterPro" id="IPR057266">
    <property type="entry name" value="Ribosomal_uL5_euk/arc-type"/>
</dbReference>
<evidence type="ECO:0000256" key="4">
    <source>
        <dbReference type="RuleBase" id="RU003930"/>
    </source>
</evidence>
<organism evidence="7 8">
    <name type="scientific">Coccomyxa subellipsoidea</name>
    <dbReference type="NCBI Taxonomy" id="248742"/>
    <lineage>
        <taxon>Eukaryota</taxon>
        <taxon>Viridiplantae</taxon>
        <taxon>Chlorophyta</taxon>
        <taxon>core chlorophytes</taxon>
        <taxon>Trebouxiophyceae</taxon>
        <taxon>Trebouxiophyceae incertae sedis</taxon>
        <taxon>Coccomyxaceae</taxon>
        <taxon>Coccomyxa</taxon>
    </lineage>
</organism>
<evidence type="ECO:0000256" key="2">
    <source>
        <dbReference type="ARBA" id="ARBA00022980"/>
    </source>
</evidence>
<dbReference type="InterPro" id="IPR022803">
    <property type="entry name" value="Ribosomal_uL5_dom_sf"/>
</dbReference>
<evidence type="ECO:0000256" key="3">
    <source>
        <dbReference type="ARBA" id="ARBA00023274"/>
    </source>
</evidence>
<comment type="similarity">
    <text evidence="1 4">Belongs to the universal ribosomal protein uL5 family.</text>
</comment>
<dbReference type="Gene3D" id="3.30.1440.10">
    <property type="match status" value="1"/>
</dbReference>
<accession>A0ABR2YDK9</accession>
<dbReference type="PANTHER" id="PTHR11994">
    <property type="entry name" value="60S RIBOSOMAL PROTEIN L11-RELATED"/>
    <property type="match status" value="1"/>
</dbReference>